<gene>
    <name evidence="4" type="ORF">FA048_07030</name>
</gene>
<dbReference type="GO" id="GO:0000156">
    <property type="term" value="F:phosphorelay response regulator activity"/>
    <property type="evidence" value="ECO:0007669"/>
    <property type="project" value="InterPro"/>
</dbReference>
<keyword evidence="5" id="KW-1185">Reference proteome</keyword>
<sequence length="250" mass="28864">MRMYKCIIIDDEPHAIEGLKGYINAMPELSLLKSYVDPLIALKEINSNEPIDIIFLDVDMPKINGIELSKEIRSKTNKLVFTTAHTKYAYEAFEANADAYLLKPYSLGKFIITINKLFPAQEKGSQNFAEKSIKENFFFVKSREDDLKILKIKYEDIIAVESKQNYIMIYTTTKKVLTYMSLTEIAKILHEMPNFMQLHRSFVINQDQIETIDGNLVKMTNGIRLTVGENYRKEFNVFVANRLIKAGKQP</sequence>
<dbReference type="EMBL" id="SWBR01000002">
    <property type="protein sequence ID" value="TKC09957.1"/>
    <property type="molecule type" value="Genomic_DNA"/>
</dbReference>
<dbReference type="SMART" id="SM00850">
    <property type="entry name" value="LytTR"/>
    <property type="match status" value="1"/>
</dbReference>
<dbReference type="SUPFAM" id="SSF52172">
    <property type="entry name" value="CheY-like"/>
    <property type="match status" value="1"/>
</dbReference>
<dbReference type="Gene3D" id="2.40.50.1020">
    <property type="entry name" value="LytTr DNA-binding domain"/>
    <property type="match status" value="1"/>
</dbReference>
<evidence type="ECO:0000259" key="2">
    <source>
        <dbReference type="PROSITE" id="PS50110"/>
    </source>
</evidence>
<reference evidence="4 5" key="1">
    <citation type="submission" date="2019-04" db="EMBL/GenBank/DDBJ databases">
        <title>Pedobacter sp. RP-3-22 sp. nov., isolated from Arctic soil.</title>
        <authorList>
            <person name="Dahal R.H."/>
            <person name="Kim D.-U."/>
        </authorList>
    </citation>
    <scope>NUCLEOTIDE SEQUENCE [LARGE SCALE GENOMIC DNA]</scope>
    <source>
        <strain evidence="4 5">RP-3-22</strain>
    </source>
</reference>
<feature type="domain" description="HTH LytTR-type" evidence="3">
    <location>
        <begin position="148"/>
        <end position="241"/>
    </location>
</feature>
<protein>
    <submittedName>
        <fullName evidence="4">Response regulator transcription factor</fullName>
    </submittedName>
</protein>
<dbReference type="PANTHER" id="PTHR37299:SF1">
    <property type="entry name" value="STAGE 0 SPORULATION PROTEIN A HOMOLOG"/>
    <property type="match status" value="1"/>
</dbReference>
<evidence type="ECO:0000313" key="4">
    <source>
        <dbReference type="EMBL" id="TKC09957.1"/>
    </source>
</evidence>
<dbReference type="OrthoDB" id="9787344at2"/>
<dbReference type="InterPro" id="IPR046947">
    <property type="entry name" value="LytR-like"/>
</dbReference>
<accession>A0A4U1CPH1</accession>
<dbReference type="Proteomes" id="UP000309488">
    <property type="component" value="Unassembled WGS sequence"/>
</dbReference>
<name>A0A4U1CPH1_9SPHI</name>
<evidence type="ECO:0000256" key="1">
    <source>
        <dbReference type="PROSITE-ProRule" id="PRU00169"/>
    </source>
</evidence>
<feature type="modified residue" description="4-aspartylphosphate" evidence="1">
    <location>
        <position position="57"/>
    </location>
</feature>
<proteinExistence type="predicted"/>
<organism evidence="4 5">
    <name type="scientific">Pedobacter polaris</name>
    <dbReference type="NCBI Taxonomy" id="2571273"/>
    <lineage>
        <taxon>Bacteria</taxon>
        <taxon>Pseudomonadati</taxon>
        <taxon>Bacteroidota</taxon>
        <taxon>Sphingobacteriia</taxon>
        <taxon>Sphingobacteriales</taxon>
        <taxon>Sphingobacteriaceae</taxon>
        <taxon>Pedobacter</taxon>
    </lineage>
</organism>
<dbReference type="AlphaFoldDB" id="A0A4U1CPH1"/>
<dbReference type="Pfam" id="PF04397">
    <property type="entry name" value="LytTR"/>
    <property type="match status" value="1"/>
</dbReference>
<evidence type="ECO:0000259" key="3">
    <source>
        <dbReference type="PROSITE" id="PS50930"/>
    </source>
</evidence>
<dbReference type="SMART" id="SM00448">
    <property type="entry name" value="REC"/>
    <property type="match status" value="1"/>
</dbReference>
<dbReference type="Pfam" id="PF00072">
    <property type="entry name" value="Response_reg"/>
    <property type="match status" value="1"/>
</dbReference>
<comment type="caution">
    <text evidence="4">The sequence shown here is derived from an EMBL/GenBank/DDBJ whole genome shotgun (WGS) entry which is preliminary data.</text>
</comment>
<dbReference type="InterPro" id="IPR011006">
    <property type="entry name" value="CheY-like_superfamily"/>
</dbReference>
<dbReference type="InterPro" id="IPR007492">
    <property type="entry name" value="LytTR_DNA-bd_dom"/>
</dbReference>
<feature type="domain" description="Response regulatory" evidence="2">
    <location>
        <begin position="5"/>
        <end position="118"/>
    </location>
</feature>
<dbReference type="PANTHER" id="PTHR37299">
    <property type="entry name" value="TRANSCRIPTIONAL REGULATOR-RELATED"/>
    <property type="match status" value="1"/>
</dbReference>
<evidence type="ECO:0000313" key="5">
    <source>
        <dbReference type="Proteomes" id="UP000309488"/>
    </source>
</evidence>
<keyword evidence="1" id="KW-0597">Phosphoprotein</keyword>
<dbReference type="Gene3D" id="3.40.50.2300">
    <property type="match status" value="1"/>
</dbReference>
<dbReference type="PROSITE" id="PS50110">
    <property type="entry name" value="RESPONSE_REGULATORY"/>
    <property type="match status" value="1"/>
</dbReference>
<dbReference type="GO" id="GO:0003677">
    <property type="term" value="F:DNA binding"/>
    <property type="evidence" value="ECO:0007669"/>
    <property type="project" value="InterPro"/>
</dbReference>
<dbReference type="InterPro" id="IPR001789">
    <property type="entry name" value="Sig_transdc_resp-reg_receiver"/>
</dbReference>
<dbReference type="PROSITE" id="PS50930">
    <property type="entry name" value="HTH_LYTTR"/>
    <property type="match status" value="1"/>
</dbReference>